<proteinExistence type="predicted"/>
<dbReference type="PANTHER" id="PTHR36109:SF2">
    <property type="entry name" value="MEMBRANE PROTEIN"/>
    <property type="match status" value="1"/>
</dbReference>
<feature type="domain" description="General stress protein 17M-like" evidence="2">
    <location>
        <begin position="8"/>
        <end position="41"/>
    </location>
</feature>
<dbReference type="InterPro" id="IPR025889">
    <property type="entry name" value="GSP17M-like_dom"/>
</dbReference>
<dbReference type="InterPro" id="IPR052948">
    <property type="entry name" value="Low_temp-induced_all0457"/>
</dbReference>
<comment type="caution">
    <text evidence="3">The sequence shown here is derived from an EMBL/GenBank/DDBJ whole genome shotgun (WGS) entry which is preliminary data.</text>
</comment>
<dbReference type="RefSeq" id="WP_145629170.1">
    <property type="nucleotide sequence ID" value="NZ_CP088014.1"/>
</dbReference>
<dbReference type="OrthoDB" id="8455189at2"/>
<reference evidence="3 4" key="1">
    <citation type="journal article" date="2015" name="Stand. Genomic Sci.">
        <title>Genomic Encyclopedia of Bacterial and Archaeal Type Strains, Phase III: the genomes of soil and plant-associated and newly described type strains.</title>
        <authorList>
            <person name="Whitman W.B."/>
            <person name="Woyke T."/>
            <person name="Klenk H.P."/>
            <person name="Zhou Y."/>
            <person name="Lilburn T.G."/>
            <person name="Beck B.J."/>
            <person name="De Vos P."/>
            <person name="Vandamme P."/>
            <person name="Eisen J.A."/>
            <person name="Garrity G."/>
            <person name="Hugenholtz P."/>
            <person name="Kyrpides N.C."/>
        </authorList>
    </citation>
    <scope>NUCLEOTIDE SEQUENCE [LARGE SCALE GENOMIC DNA]</scope>
    <source>
        <strain evidence="3 4">CGMCC 1.10947</strain>
    </source>
</reference>
<dbReference type="Proteomes" id="UP000317176">
    <property type="component" value="Unassembled WGS sequence"/>
</dbReference>
<organism evidence="3 4">
    <name type="scientific">Bradyrhizobium daqingense</name>
    <dbReference type="NCBI Taxonomy" id="993502"/>
    <lineage>
        <taxon>Bacteria</taxon>
        <taxon>Pseudomonadati</taxon>
        <taxon>Pseudomonadota</taxon>
        <taxon>Alphaproteobacteria</taxon>
        <taxon>Hyphomicrobiales</taxon>
        <taxon>Nitrobacteraceae</taxon>
        <taxon>Bradyrhizobium</taxon>
    </lineage>
</organism>
<gene>
    <name evidence="3" type="ORF">IQ17_01063</name>
</gene>
<dbReference type="AlphaFoldDB" id="A0A562LQX5"/>
<feature type="region of interest" description="Disordered" evidence="1">
    <location>
        <begin position="180"/>
        <end position="208"/>
    </location>
</feature>
<accession>A0A562LQX5</accession>
<keyword evidence="4" id="KW-1185">Reference proteome</keyword>
<dbReference type="Pfam" id="PF11181">
    <property type="entry name" value="YflT"/>
    <property type="match status" value="1"/>
</dbReference>
<evidence type="ECO:0000259" key="2">
    <source>
        <dbReference type="Pfam" id="PF11181"/>
    </source>
</evidence>
<evidence type="ECO:0000313" key="4">
    <source>
        <dbReference type="Proteomes" id="UP000317176"/>
    </source>
</evidence>
<evidence type="ECO:0000256" key="1">
    <source>
        <dbReference type="SAM" id="MobiDB-lite"/>
    </source>
</evidence>
<dbReference type="EMBL" id="VLKL01000002">
    <property type="protein sequence ID" value="TWI09983.1"/>
    <property type="molecule type" value="Genomic_DNA"/>
</dbReference>
<sequence length="208" mass="21170">MTATISRLYDNYSDAQQAVTRLEAAGVPHSDISIVANNSDNWYGSSSGKVDRDRDGTDDRAEGAGAGAGIGAGLGGAAGLLAGLGMLAIPGLGPVVAAGWLAATAVGAAAGAATGGIVGALTQAGVPKEEASRYAEGVRRGGTLVSARVPDTDRARLDALLHERSVNLQERSAVWQKSGWNDFDAASPPLSPEDIGRERELYGAGTRR</sequence>
<protein>
    <recommendedName>
        <fullName evidence="2">General stress protein 17M-like domain-containing protein</fullName>
    </recommendedName>
</protein>
<dbReference type="PANTHER" id="PTHR36109">
    <property type="entry name" value="MEMBRANE PROTEIN-RELATED"/>
    <property type="match status" value="1"/>
</dbReference>
<name>A0A562LQX5_9BRAD</name>
<evidence type="ECO:0000313" key="3">
    <source>
        <dbReference type="EMBL" id="TWI09983.1"/>
    </source>
</evidence>